<keyword evidence="1" id="KW-0732">Signal</keyword>
<dbReference type="InterPro" id="IPR018759">
    <property type="entry name" value="BBP2_2"/>
</dbReference>
<gene>
    <name evidence="2" type="ORF">SNR37_004136</name>
</gene>
<evidence type="ECO:0000313" key="3">
    <source>
        <dbReference type="Proteomes" id="UP001310248"/>
    </source>
</evidence>
<dbReference type="Proteomes" id="UP001310248">
    <property type="component" value="Unassembled WGS sequence"/>
</dbReference>
<dbReference type="RefSeq" id="WP_329775751.1">
    <property type="nucleotide sequence ID" value="NZ_JAYDYW010000009.1"/>
</dbReference>
<reference evidence="2 3" key="2">
    <citation type="submission" date="2023-12" db="EMBL/GenBank/DDBJ databases">
        <authorList>
            <consortium name="Cladostephus spongiosus"/>
            <person name="Lorente B."/>
            <person name="Cabral C."/>
            <person name="Frias J."/>
            <person name="Faria J."/>
            <person name="Toubarro D."/>
        </authorList>
    </citation>
    <scope>NUCLEOTIDE SEQUENCE [LARGE SCALE GENOMIC DNA]</scope>
    <source>
        <strain evidence="2 3">ZMCS4</strain>
    </source>
</reference>
<accession>A0ABU7G5K9</accession>
<feature type="signal peptide" evidence="1">
    <location>
        <begin position="1"/>
        <end position="20"/>
    </location>
</feature>
<evidence type="ECO:0000256" key="1">
    <source>
        <dbReference type="SAM" id="SignalP"/>
    </source>
</evidence>
<keyword evidence="3" id="KW-1185">Reference proteome</keyword>
<protein>
    <submittedName>
        <fullName evidence="2">Outer membrane beta-barrel protein</fullName>
    </submittedName>
</protein>
<dbReference type="EMBL" id="JAYDYW010000009">
    <property type="protein sequence ID" value="MEE1674692.1"/>
    <property type="molecule type" value="Genomic_DNA"/>
</dbReference>
<organism evidence="2 3">
    <name type="scientific">Agarivorans aestuarii</name>
    <dbReference type="NCBI Taxonomy" id="1563703"/>
    <lineage>
        <taxon>Bacteria</taxon>
        <taxon>Pseudomonadati</taxon>
        <taxon>Pseudomonadota</taxon>
        <taxon>Gammaproteobacteria</taxon>
        <taxon>Alteromonadales</taxon>
        <taxon>Alteromonadaceae</taxon>
        <taxon>Agarivorans</taxon>
    </lineage>
</organism>
<reference evidence="3" key="1">
    <citation type="submission" date="2023-07" db="EMBL/GenBank/DDBJ databases">
        <title>Draft genome sequence of Agarivorans aestuarii strain ZMCS4, a CAZymes producing bacteria isolated from the marine brown algae Clodostephus spongiosus.</title>
        <authorList>
            <person name="Lorente B."/>
            <person name="Cabral C."/>
            <person name="Frias J."/>
            <person name="Faria J."/>
            <person name="Toubarro D."/>
        </authorList>
    </citation>
    <scope>NUCLEOTIDE SEQUENCE [LARGE SCALE GENOMIC DNA]</scope>
    <source>
        <strain evidence="3">ZMCS4</strain>
    </source>
</reference>
<comment type="caution">
    <text evidence="2">The sequence shown here is derived from an EMBL/GenBank/DDBJ whole genome shotgun (WGS) entry which is preliminary data.</text>
</comment>
<name>A0ABU7G5K9_9ALTE</name>
<sequence length="395" mass="45067">MRKIGIILLPALAIAGPSLANMQPAKWYSADGVGVVPSIEILGLYDSNLTNSNTDQISSWGTIVSPAIAAISEQEKSTYYAAYRLVWGEYFDSSEDNFLDHHLRVNGEWEFSARQRAKLRYDFRRDHDQRGEGISSGVGGLLDEPVQYNLHWLHGLYGFGARSATAQIELEGNARQLDYQNFRDITQYRDRNAFDGSARFFYRVSSATRLLAELKAGKSDYKTQEPNTASRDFNDLLGFVGGDWAITGKTKGRAKIGWQQRDFKEGEREKFSDLSWSLSADWSPRTYSTFGLEGGRQAKAPEQGGDVIDNTNITLDWEHYWQERLATTFTVGYDNNDYVGVERQDKIYEGRIGVSYQFRRWLEISLWQLWRDKDSTLQAVTYDKQVTSLKLRLSL</sequence>
<feature type="chain" id="PRO_5047259952" evidence="1">
    <location>
        <begin position="21"/>
        <end position="395"/>
    </location>
</feature>
<proteinExistence type="predicted"/>
<evidence type="ECO:0000313" key="2">
    <source>
        <dbReference type="EMBL" id="MEE1674692.1"/>
    </source>
</evidence>
<dbReference type="Pfam" id="PF10082">
    <property type="entry name" value="BBP2_2"/>
    <property type="match status" value="1"/>
</dbReference>